<keyword evidence="3" id="KW-0479">Metal-binding</keyword>
<dbReference type="PANTHER" id="PTHR22726">
    <property type="entry name" value="METALLOENDOPEPTIDASE OMA1"/>
    <property type="match status" value="1"/>
</dbReference>
<evidence type="ECO:0000259" key="7">
    <source>
        <dbReference type="Pfam" id="PF01435"/>
    </source>
</evidence>
<protein>
    <submittedName>
        <fullName evidence="8">Peptidase M48</fullName>
    </submittedName>
</protein>
<dbReference type="AlphaFoldDB" id="A0A2U1N9R8"/>
<name>A0A2U1N9R8_ARTAN</name>
<dbReference type="GO" id="GO:0051603">
    <property type="term" value="P:proteolysis involved in protein catabolic process"/>
    <property type="evidence" value="ECO:0007669"/>
    <property type="project" value="TreeGrafter"/>
</dbReference>
<evidence type="ECO:0000313" key="8">
    <source>
        <dbReference type="EMBL" id="PWA70241.1"/>
    </source>
</evidence>
<keyword evidence="4" id="KW-0378">Hydrolase</keyword>
<keyword evidence="9" id="KW-1185">Reference proteome</keyword>
<feature type="domain" description="Peptidase M48" evidence="7">
    <location>
        <begin position="556"/>
        <end position="707"/>
    </location>
</feature>
<dbReference type="GO" id="GO:0046872">
    <property type="term" value="F:metal ion binding"/>
    <property type="evidence" value="ECO:0007669"/>
    <property type="project" value="UniProtKB-KW"/>
</dbReference>
<accession>A0A2U1N9R8</accession>
<proteinExistence type="predicted"/>
<feature type="domain" description="Peptidase M48" evidence="7">
    <location>
        <begin position="78"/>
        <end position="124"/>
    </location>
</feature>
<evidence type="ECO:0000256" key="1">
    <source>
        <dbReference type="ARBA" id="ARBA00001947"/>
    </source>
</evidence>
<organism evidence="8 9">
    <name type="scientific">Artemisia annua</name>
    <name type="common">Sweet wormwood</name>
    <dbReference type="NCBI Taxonomy" id="35608"/>
    <lineage>
        <taxon>Eukaryota</taxon>
        <taxon>Viridiplantae</taxon>
        <taxon>Streptophyta</taxon>
        <taxon>Embryophyta</taxon>
        <taxon>Tracheophyta</taxon>
        <taxon>Spermatophyta</taxon>
        <taxon>Magnoliopsida</taxon>
        <taxon>eudicotyledons</taxon>
        <taxon>Gunneridae</taxon>
        <taxon>Pentapetalae</taxon>
        <taxon>asterids</taxon>
        <taxon>campanulids</taxon>
        <taxon>Asterales</taxon>
        <taxon>Asteraceae</taxon>
        <taxon>Asteroideae</taxon>
        <taxon>Anthemideae</taxon>
        <taxon>Artemisiinae</taxon>
        <taxon>Artemisia</taxon>
    </lineage>
</organism>
<comment type="cofactor">
    <cofactor evidence="1">
        <name>Zn(2+)</name>
        <dbReference type="ChEBI" id="CHEBI:29105"/>
    </cofactor>
</comment>
<keyword evidence="6" id="KW-0482">Metalloprotease</keyword>
<dbReference type="GO" id="GO:0004222">
    <property type="term" value="F:metalloendopeptidase activity"/>
    <property type="evidence" value="ECO:0007669"/>
    <property type="project" value="InterPro"/>
</dbReference>
<dbReference type="EMBL" id="PKPP01003280">
    <property type="protein sequence ID" value="PWA70241.1"/>
    <property type="molecule type" value="Genomic_DNA"/>
</dbReference>
<evidence type="ECO:0000256" key="6">
    <source>
        <dbReference type="ARBA" id="ARBA00023049"/>
    </source>
</evidence>
<reference evidence="8 9" key="1">
    <citation type="journal article" date="2018" name="Mol. Plant">
        <title>The genome of Artemisia annua provides insight into the evolution of Asteraceae family and artemisinin biosynthesis.</title>
        <authorList>
            <person name="Shen Q."/>
            <person name="Zhang L."/>
            <person name="Liao Z."/>
            <person name="Wang S."/>
            <person name="Yan T."/>
            <person name="Shi P."/>
            <person name="Liu M."/>
            <person name="Fu X."/>
            <person name="Pan Q."/>
            <person name="Wang Y."/>
            <person name="Lv Z."/>
            <person name="Lu X."/>
            <person name="Zhang F."/>
            <person name="Jiang W."/>
            <person name="Ma Y."/>
            <person name="Chen M."/>
            <person name="Hao X."/>
            <person name="Li L."/>
            <person name="Tang Y."/>
            <person name="Lv G."/>
            <person name="Zhou Y."/>
            <person name="Sun X."/>
            <person name="Brodelius P.E."/>
            <person name="Rose J.K.C."/>
            <person name="Tang K."/>
        </authorList>
    </citation>
    <scope>NUCLEOTIDE SEQUENCE [LARGE SCALE GENOMIC DNA]</scope>
    <source>
        <strain evidence="9">cv. Huhao1</strain>
        <tissue evidence="8">Leaf</tissue>
    </source>
</reference>
<dbReference type="Pfam" id="PF01435">
    <property type="entry name" value="Peptidase_M48"/>
    <property type="match status" value="2"/>
</dbReference>
<dbReference type="OrthoDB" id="7464992at2759"/>
<dbReference type="STRING" id="35608.A0A2U1N9R8"/>
<evidence type="ECO:0000256" key="5">
    <source>
        <dbReference type="ARBA" id="ARBA00022833"/>
    </source>
</evidence>
<sequence>MGESHFKKVKANTYKGKILPATHPHSVRVTVISKNIIEALQRELKKQNVILDDMSTGPSTNKGKYKTEQSAIDHLLGLKWEVMVVTDENVNAYCAPGGKIVVFTGLLKYFTTDEEIATIIGHELILFQYFEIRDAIAISDLLLELPFSRRMESEADYIGLMLMASAGYDPRLAPKERTEVKRYQKLGSCKKHFQIIEKPKKGEMLMTFSYSQHISVFQPSKDCYFLITAPSSFVFEDIQCSVPSLRFANGFWWKQAVIWKHGSIQSRAKSEAIIENILKKPIEVLSDQAAKQMAWYERSKLGFNTFSRCFSSKPPIENAVSFINNNRLSKFPSSTSYLFRVPRPAVGDMNLGFRFLGSGYRNYHFGNVIYSNPQGIKKRFFNRKTCLIVVLVGSGIYYGTVETIPYTKRKHIVLWPSQKLEKEIVELKFKKKKATAYKGKILPALHPDSVRVRMISEKIIEALKRGLQKEQIWTDENVSGGDKWFGKEQFWTDLNCASEGGVASEMRGKETLMEMTEASFGDVDKWMRKDEVIDDMWVDQSRKKGKDTGINLATAHLEGLDWEVLVVNDNVIKVEYVPGGKIVVSTGLLNYFKTDEEIATIISHEVAHEVARHKAEMRNLLLIFLYLGVLMISRITGFVVDLPYNFVRLRKEIEADHIGLMLMGSAGYDPRVAVNVLEKLGHVTDDSASRYRSNHPSSKKRCKSLSKAIVMQEALAMYQDPIEGLKCIFPLLRYGWSFCVFQMLPSTEMPSRNFYSVCLDNSSLSSDLSFPMANFHMKFNLSRFSDGHKVAGEYIVQDNSFSSGNLALNGTVTIKW</sequence>
<dbReference type="InterPro" id="IPR001915">
    <property type="entry name" value="Peptidase_M48"/>
</dbReference>
<evidence type="ECO:0000256" key="3">
    <source>
        <dbReference type="ARBA" id="ARBA00022723"/>
    </source>
</evidence>
<evidence type="ECO:0000256" key="2">
    <source>
        <dbReference type="ARBA" id="ARBA00022670"/>
    </source>
</evidence>
<dbReference type="GO" id="GO:0016020">
    <property type="term" value="C:membrane"/>
    <property type="evidence" value="ECO:0007669"/>
    <property type="project" value="TreeGrafter"/>
</dbReference>
<dbReference type="PANTHER" id="PTHR22726:SF1">
    <property type="entry name" value="METALLOENDOPEPTIDASE OMA1, MITOCHONDRIAL"/>
    <property type="match status" value="1"/>
</dbReference>
<evidence type="ECO:0000313" key="9">
    <source>
        <dbReference type="Proteomes" id="UP000245207"/>
    </source>
</evidence>
<dbReference type="Gene3D" id="3.30.2010.10">
    <property type="entry name" value="Metalloproteases ('zincins'), catalytic domain"/>
    <property type="match status" value="2"/>
</dbReference>
<keyword evidence="5" id="KW-0862">Zinc</keyword>
<gene>
    <name evidence="8" type="ORF">CTI12_AA291100</name>
</gene>
<dbReference type="Proteomes" id="UP000245207">
    <property type="component" value="Unassembled WGS sequence"/>
</dbReference>
<keyword evidence="2" id="KW-0645">Protease</keyword>
<dbReference type="CDD" id="cd07331">
    <property type="entry name" value="M48C_Oma1_like"/>
    <property type="match status" value="2"/>
</dbReference>
<evidence type="ECO:0000256" key="4">
    <source>
        <dbReference type="ARBA" id="ARBA00022801"/>
    </source>
</evidence>
<dbReference type="InterPro" id="IPR051156">
    <property type="entry name" value="Mito/Outer_Membr_Metalloprot"/>
</dbReference>
<comment type="caution">
    <text evidence="8">The sequence shown here is derived from an EMBL/GenBank/DDBJ whole genome shotgun (WGS) entry which is preliminary data.</text>
</comment>